<dbReference type="GO" id="GO:0016757">
    <property type="term" value="F:glycosyltransferase activity"/>
    <property type="evidence" value="ECO:0007669"/>
    <property type="project" value="UniProtKB-ARBA"/>
</dbReference>
<name>A0A7V6A655_9BACT</name>
<dbReference type="SUPFAM" id="SSF53756">
    <property type="entry name" value="UDP-Glycosyltransferase/glycogen phosphorylase"/>
    <property type="match status" value="1"/>
</dbReference>
<comment type="caution">
    <text evidence="3">The sequence shown here is derived from an EMBL/GenBank/DDBJ whole genome shotgun (WGS) entry which is preliminary data.</text>
</comment>
<organism evidence="3">
    <name type="scientific">Desulfobacca acetoxidans</name>
    <dbReference type="NCBI Taxonomy" id="60893"/>
    <lineage>
        <taxon>Bacteria</taxon>
        <taxon>Pseudomonadati</taxon>
        <taxon>Thermodesulfobacteriota</taxon>
        <taxon>Desulfobaccia</taxon>
        <taxon>Desulfobaccales</taxon>
        <taxon>Desulfobaccaceae</taxon>
        <taxon>Desulfobacca</taxon>
    </lineage>
</organism>
<evidence type="ECO:0000313" key="3">
    <source>
        <dbReference type="EMBL" id="HHS30840.1"/>
    </source>
</evidence>
<dbReference type="InterPro" id="IPR028098">
    <property type="entry name" value="Glyco_trans_4-like_N"/>
</dbReference>
<keyword evidence="3" id="KW-0808">Transferase</keyword>
<feature type="domain" description="Glycosyltransferase subfamily 4-like N-terminal" evidence="2">
    <location>
        <begin position="20"/>
        <end position="177"/>
    </location>
</feature>
<dbReference type="PANTHER" id="PTHR12526">
    <property type="entry name" value="GLYCOSYLTRANSFERASE"/>
    <property type="match status" value="1"/>
</dbReference>
<dbReference type="EMBL" id="DTGR01000219">
    <property type="protein sequence ID" value="HHS30840.1"/>
    <property type="molecule type" value="Genomic_DNA"/>
</dbReference>
<evidence type="ECO:0000259" key="2">
    <source>
        <dbReference type="Pfam" id="PF13579"/>
    </source>
</evidence>
<dbReference type="Pfam" id="PF13579">
    <property type="entry name" value="Glyco_trans_4_4"/>
    <property type="match status" value="1"/>
</dbReference>
<dbReference type="AlphaFoldDB" id="A0A7V6A655"/>
<accession>A0A7V6A655</accession>
<sequence>MVKIAHVVTTLYETNATGWVTALAEDQINRGCQVDLVVGRNASPRLIAEKRSQGFGVIQIPTLRKYVRPVHEIHALMNLYRLFRAERYDVVHTHLAKAGVIGRLAAHMAGIPRVIHSVYGATFAPTQAWARRVLFRDLERLAGRATDAFIFVGKELQEAYCRAGICPPERGQVIYYGKDLFPFLALAGLSRKERLGRRQALGLREKDLVLGNVSRLVPWKGHDYAIDVVGALKESFPNLKLIIVGDAKTPSEIGFKKRLRKKVQRLGLEEDIIFTGWVKDPARYFAAFDLYLLTSMPLEGVPGAVIEAALAGVPVVGFDCFGVREIPGVQATLVPPKDIQALINVLREKLRHLANGQIHISDNQNPAVQTRMCQQFDMGRMVRETWNVYQHSLGH</sequence>
<dbReference type="Pfam" id="PF00534">
    <property type="entry name" value="Glycos_transf_1"/>
    <property type="match status" value="1"/>
</dbReference>
<dbReference type="Gene3D" id="3.40.50.2000">
    <property type="entry name" value="Glycogen Phosphorylase B"/>
    <property type="match status" value="2"/>
</dbReference>
<reference evidence="3" key="1">
    <citation type="journal article" date="2020" name="mSystems">
        <title>Genome- and Community-Level Interaction Insights into Carbon Utilization and Element Cycling Functions of Hydrothermarchaeota in Hydrothermal Sediment.</title>
        <authorList>
            <person name="Zhou Z."/>
            <person name="Liu Y."/>
            <person name="Xu W."/>
            <person name="Pan J."/>
            <person name="Luo Z.H."/>
            <person name="Li M."/>
        </authorList>
    </citation>
    <scope>NUCLEOTIDE SEQUENCE [LARGE SCALE GENOMIC DNA]</scope>
    <source>
        <strain evidence="3">SpSt-767</strain>
    </source>
</reference>
<feature type="domain" description="Glycosyl transferase family 1" evidence="1">
    <location>
        <begin position="198"/>
        <end position="348"/>
    </location>
</feature>
<dbReference type="InterPro" id="IPR001296">
    <property type="entry name" value="Glyco_trans_1"/>
</dbReference>
<gene>
    <name evidence="3" type="ORF">ENV52_14205</name>
</gene>
<proteinExistence type="predicted"/>
<protein>
    <submittedName>
        <fullName evidence="3">Glycosyltransferase family 1 protein</fullName>
    </submittedName>
</protein>
<evidence type="ECO:0000259" key="1">
    <source>
        <dbReference type="Pfam" id="PF00534"/>
    </source>
</evidence>